<dbReference type="EMBL" id="CAXDID020000037">
    <property type="protein sequence ID" value="CAL5997889.1"/>
    <property type="molecule type" value="Genomic_DNA"/>
</dbReference>
<reference evidence="3 4" key="1">
    <citation type="submission" date="2024-07" db="EMBL/GenBank/DDBJ databases">
        <authorList>
            <person name="Akdeniz Z."/>
        </authorList>
    </citation>
    <scope>NUCLEOTIDE SEQUENCE [LARGE SCALE GENOMIC DNA]</scope>
</reference>
<evidence type="ECO:0000313" key="4">
    <source>
        <dbReference type="Proteomes" id="UP001642409"/>
    </source>
</evidence>
<accession>A0ABP1HML9</accession>
<name>A0ABP1HML9_9EUKA</name>
<evidence type="ECO:0000256" key="1">
    <source>
        <dbReference type="SAM" id="Phobius"/>
    </source>
</evidence>
<sequence length="544" mass="60008">MLTFLLSVQIATISRTQLTGCYSDYSSFTFNRNLATFTVTLIPSGNKSCAIFPPGVAANLTLASTPFYDSLGVIINNFDYYQTLSIVFSINSSVFEAGKDLDDFVDETFAVLHIFSYSEITMLELMIFDELKSDLSSCFKNSNLKVTSAGVELLTTPTGVCKLQMVVKDPLNPAQNSYINDIAVSVNNQKFELPSLVDFLTNYSTDTNISFSVNGDTSTIRQTAYTTASLQIQSVQGGLEISLTYPVSNITIASTANFFNPQQAFVILSNHTILAKFDMNLAIQTAFMAQLALTPYTKVVYRLTAQVGSNTFTHQISKAAPFNPNLRLLFISCSDGSQNEQELCANFYKIALDNTEVLWSIDILFYNDKDFVSLETTNLNILTSCFDKVTIQERDQELCASVIRRENITACTQLFSGPLNMVLQIYEEENLLDQGQHRMIKPHSSIGANETQFCFTCTDADTECKTAMSMAGKSTSIYNLVVLNATKTTATPTQKIVKDNYKGSNLTPQILGGLILVASAVACILGILTTLRNIKMMKSKKNKL</sequence>
<comment type="caution">
    <text evidence="3">The sequence shown here is derived from an EMBL/GenBank/DDBJ whole genome shotgun (WGS) entry which is preliminary data.</text>
</comment>
<feature type="transmembrane region" description="Helical" evidence="1">
    <location>
        <begin position="510"/>
        <end position="531"/>
    </location>
</feature>
<feature type="chain" id="PRO_5045984401" evidence="2">
    <location>
        <begin position="17"/>
        <end position="544"/>
    </location>
</feature>
<feature type="signal peptide" evidence="2">
    <location>
        <begin position="1"/>
        <end position="16"/>
    </location>
</feature>
<gene>
    <name evidence="3" type="ORF">HINF_LOCUS15467</name>
</gene>
<keyword evidence="1" id="KW-1133">Transmembrane helix</keyword>
<keyword evidence="4" id="KW-1185">Reference proteome</keyword>
<proteinExistence type="predicted"/>
<keyword evidence="2" id="KW-0732">Signal</keyword>
<organism evidence="3 4">
    <name type="scientific">Hexamita inflata</name>
    <dbReference type="NCBI Taxonomy" id="28002"/>
    <lineage>
        <taxon>Eukaryota</taxon>
        <taxon>Metamonada</taxon>
        <taxon>Diplomonadida</taxon>
        <taxon>Hexamitidae</taxon>
        <taxon>Hexamitinae</taxon>
        <taxon>Hexamita</taxon>
    </lineage>
</organism>
<evidence type="ECO:0000256" key="2">
    <source>
        <dbReference type="SAM" id="SignalP"/>
    </source>
</evidence>
<dbReference type="Proteomes" id="UP001642409">
    <property type="component" value="Unassembled WGS sequence"/>
</dbReference>
<keyword evidence="1" id="KW-0812">Transmembrane</keyword>
<evidence type="ECO:0000313" key="3">
    <source>
        <dbReference type="EMBL" id="CAL5997889.1"/>
    </source>
</evidence>
<protein>
    <submittedName>
        <fullName evidence="3">Uncharacterized protein</fullName>
    </submittedName>
</protein>
<keyword evidence="1" id="KW-0472">Membrane</keyword>